<comment type="caution">
    <text evidence="10">The sequence shown here is derived from an EMBL/GenBank/DDBJ whole genome shotgun (WGS) entry which is preliminary data.</text>
</comment>
<evidence type="ECO:0000259" key="7">
    <source>
        <dbReference type="Pfam" id="PF10566"/>
    </source>
</evidence>
<dbReference type="InterPro" id="IPR029483">
    <property type="entry name" value="GH97_C"/>
</dbReference>
<dbReference type="GO" id="GO:0016798">
    <property type="term" value="F:hydrolase activity, acting on glycosyl bonds"/>
    <property type="evidence" value="ECO:0007669"/>
    <property type="project" value="UniProtKB-KW"/>
</dbReference>
<protein>
    <submittedName>
        <fullName evidence="10">Alpha-glucosidase</fullName>
    </submittedName>
</protein>
<keyword evidence="11" id="KW-1185">Reference proteome</keyword>
<evidence type="ECO:0000259" key="8">
    <source>
        <dbReference type="Pfam" id="PF14508"/>
    </source>
</evidence>
<feature type="signal peptide" evidence="6">
    <location>
        <begin position="1"/>
        <end position="21"/>
    </location>
</feature>
<evidence type="ECO:0000256" key="1">
    <source>
        <dbReference type="ARBA" id="ARBA00001913"/>
    </source>
</evidence>
<dbReference type="Gene3D" id="2.70.98.10">
    <property type="match status" value="1"/>
</dbReference>
<dbReference type="EMBL" id="QEAS01000005">
    <property type="protein sequence ID" value="PWG81298.1"/>
    <property type="molecule type" value="Genomic_DNA"/>
</dbReference>
<dbReference type="InterPro" id="IPR029486">
    <property type="entry name" value="GH97_N"/>
</dbReference>
<feature type="domain" description="Glycosyl-hydrolase 97 C-terminal oligomerisation" evidence="9">
    <location>
        <begin position="557"/>
        <end position="644"/>
    </location>
</feature>
<dbReference type="Pfam" id="PF14508">
    <property type="entry name" value="GH97_N"/>
    <property type="match status" value="1"/>
</dbReference>
<keyword evidence="6" id="KW-0732">Signal</keyword>
<evidence type="ECO:0000256" key="6">
    <source>
        <dbReference type="SAM" id="SignalP"/>
    </source>
</evidence>
<dbReference type="AlphaFoldDB" id="A0A2U2PIS1"/>
<sequence>MKRIFLTPILSLLVAFTYAQDATIFSPDKHLKLDLAVSAGKVSYSVFYKGKVMIENSPLGLKTNEGNFTSEMKFLGKSEGNVDKKYTEEKIKKSEVHYVANKLICTLENAANKTISIVFQVSNNNIAFRYEIPAWGERMACVVEKEETGFRFPAVTTTFLSGMMSPMVGFARTTPSYENAYTADAPLIKARPNKDGYVFPGLFRVGENGWVLLSETGVSSLYCASHLSERSEEGVYSIEYPDVRQNNGFGSTGAAIALPGVTPWRTITVGENLKPIVETTIPFDVVDPLYKASAKFKYGRSVWSWIIWQDNSMNYDDQVKYIDLAAALKYEYILIDALWDTNIGKDRMKDLIKYANSKGVDVFLWYNSNGPFNDAPQGPRNKMNTSIARKEEMKWLRDAGVKGLKVDFFGGDKQQTMQLYEDILSDANDYSLMIIFHGTTLPRGWERMYPNFAGSEAVVASEMLVFSQGVRDTEAYNASLHPFIRNAVGSMEFGGVVLNKYLVKDNATRNKRLTTDVFQLATAVLFQNPVQMFALTPNNLTDVPAFEIDFMKQVPVTWDETVFIDGYPGQYCVLARRHGNDWYVSGVNAKKEALKLNLKLPMLAGKKVRLYNDDKNKAVFMSEVMIEKNGTFKTVIQSGGGIVLVSANK</sequence>
<dbReference type="OrthoDB" id="57532at2"/>
<dbReference type="PANTHER" id="PTHR35803">
    <property type="entry name" value="GLUCAN 1,4-ALPHA-GLUCOSIDASE SUSB-RELATED"/>
    <property type="match status" value="1"/>
</dbReference>
<proteinExistence type="predicted"/>
<keyword evidence="4" id="KW-0106">Calcium</keyword>
<dbReference type="Gene3D" id="3.20.20.70">
    <property type="entry name" value="Aldolase class I"/>
    <property type="match status" value="1"/>
</dbReference>
<keyword evidence="5" id="KW-0326">Glycosidase</keyword>
<dbReference type="InterPro" id="IPR013780">
    <property type="entry name" value="Glyco_hydro_b"/>
</dbReference>
<comment type="cofactor">
    <cofactor evidence="1">
        <name>Ca(2+)</name>
        <dbReference type="ChEBI" id="CHEBI:29108"/>
    </cofactor>
</comment>
<feature type="domain" description="Glycosyl-hydrolase 97 catalytic" evidence="7">
    <location>
        <begin position="309"/>
        <end position="458"/>
    </location>
</feature>
<comment type="subunit">
    <text evidence="2">Monomer.</text>
</comment>
<dbReference type="RefSeq" id="WP_109415240.1">
    <property type="nucleotide sequence ID" value="NZ_QEAS01000005.1"/>
</dbReference>
<dbReference type="Gene3D" id="2.60.40.1180">
    <property type="entry name" value="Golgi alpha-mannosidase II"/>
    <property type="match status" value="1"/>
</dbReference>
<evidence type="ECO:0000259" key="9">
    <source>
        <dbReference type="Pfam" id="PF14509"/>
    </source>
</evidence>
<dbReference type="PANTHER" id="PTHR35803:SF2">
    <property type="entry name" value="RETAINING ALPHA-GALACTOSIDASE"/>
    <property type="match status" value="1"/>
</dbReference>
<feature type="domain" description="Glycosyl-hydrolase 97 N-terminal" evidence="8">
    <location>
        <begin position="25"/>
        <end position="288"/>
    </location>
</feature>
<evidence type="ECO:0000313" key="10">
    <source>
        <dbReference type="EMBL" id="PWG81298.1"/>
    </source>
</evidence>
<dbReference type="InterPro" id="IPR019563">
    <property type="entry name" value="GH97_catalytic"/>
</dbReference>
<dbReference type="Pfam" id="PF10566">
    <property type="entry name" value="Glyco_hydro_97"/>
    <property type="match status" value="1"/>
</dbReference>
<accession>A0A2U2PIS1</accession>
<evidence type="ECO:0000313" key="11">
    <source>
        <dbReference type="Proteomes" id="UP000245647"/>
    </source>
</evidence>
<dbReference type="InterPro" id="IPR014718">
    <property type="entry name" value="GH-type_carb-bd"/>
</dbReference>
<dbReference type="InterPro" id="IPR052720">
    <property type="entry name" value="Glycosyl_hydrolase_97"/>
</dbReference>
<dbReference type="InterPro" id="IPR013785">
    <property type="entry name" value="Aldolase_TIM"/>
</dbReference>
<evidence type="ECO:0000256" key="2">
    <source>
        <dbReference type="ARBA" id="ARBA00011245"/>
    </source>
</evidence>
<gene>
    <name evidence="10" type="ORF">DDR33_07960</name>
</gene>
<evidence type="ECO:0000256" key="4">
    <source>
        <dbReference type="ARBA" id="ARBA00022837"/>
    </source>
</evidence>
<reference evidence="10 11" key="1">
    <citation type="submission" date="2018-04" db="EMBL/GenBank/DDBJ databases">
        <title>Pedobacter chongqingensis sp. nov., isolated from a rottenly hemp rope.</title>
        <authorList>
            <person name="Cai Y."/>
        </authorList>
    </citation>
    <scope>NUCLEOTIDE SEQUENCE [LARGE SCALE GENOMIC DNA]</scope>
    <source>
        <strain evidence="10 11">FJ4-8</strain>
    </source>
</reference>
<dbReference type="InterPro" id="IPR017853">
    <property type="entry name" value="GH"/>
</dbReference>
<organism evidence="10 11">
    <name type="scientific">Pararcticibacter amylolyticus</name>
    <dbReference type="NCBI Taxonomy" id="2173175"/>
    <lineage>
        <taxon>Bacteria</taxon>
        <taxon>Pseudomonadati</taxon>
        <taxon>Bacteroidota</taxon>
        <taxon>Sphingobacteriia</taxon>
        <taxon>Sphingobacteriales</taxon>
        <taxon>Sphingobacteriaceae</taxon>
        <taxon>Pararcticibacter</taxon>
    </lineage>
</organism>
<dbReference type="SUPFAM" id="SSF51445">
    <property type="entry name" value="(Trans)glycosidases"/>
    <property type="match status" value="1"/>
</dbReference>
<feature type="chain" id="PRO_5015607933" evidence="6">
    <location>
        <begin position="22"/>
        <end position="649"/>
    </location>
</feature>
<dbReference type="GO" id="GO:0030246">
    <property type="term" value="F:carbohydrate binding"/>
    <property type="evidence" value="ECO:0007669"/>
    <property type="project" value="InterPro"/>
</dbReference>
<name>A0A2U2PIS1_9SPHI</name>
<evidence type="ECO:0000256" key="3">
    <source>
        <dbReference type="ARBA" id="ARBA00022801"/>
    </source>
</evidence>
<dbReference type="Proteomes" id="UP000245647">
    <property type="component" value="Unassembled WGS sequence"/>
</dbReference>
<evidence type="ECO:0000256" key="5">
    <source>
        <dbReference type="ARBA" id="ARBA00023295"/>
    </source>
</evidence>
<keyword evidence="3" id="KW-0378">Hydrolase</keyword>
<dbReference type="Pfam" id="PF14509">
    <property type="entry name" value="GH97_C"/>
    <property type="match status" value="1"/>
</dbReference>